<keyword evidence="1" id="KW-1133">Transmembrane helix</keyword>
<protein>
    <submittedName>
        <fullName evidence="2">Uncharacterized protein</fullName>
    </submittedName>
</protein>
<dbReference type="AlphaFoldDB" id="A0A4R7Q8Y7"/>
<feature type="transmembrane region" description="Helical" evidence="1">
    <location>
        <begin position="6"/>
        <end position="26"/>
    </location>
</feature>
<comment type="caution">
    <text evidence="2">The sequence shown here is derived from an EMBL/GenBank/DDBJ whole genome shotgun (WGS) entry which is preliminary data.</text>
</comment>
<proteinExistence type="predicted"/>
<keyword evidence="1" id="KW-0812">Transmembrane</keyword>
<sequence length="32" mass="3743">MEFLNFLGGNGLFLILAIVLIVVYIYNRRKNK</sequence>
<evidence type="ECO:0000313" key="3">
    <source>
        <dbReference type="Proteomes" id="UP000294689"/>
    </source>
</evidence>
<organism evidence="2 3">
    <name type="scientific">Gelidibacter sediminis</name>
    <dbReference type="NCBI Taxonomy" id="1608710"/>
    <lineage>
        <taxon>Bacteria</taxon>
        <taxon>Pseudomonadati</taxon>
        <taxon>Bacteroidota</taxon>
        <taxon>Flavobacteriia</taxon>
        <taxon>Flavobacteriales</taxon>
        <taxon>Flavobacteriaceae</taxon>
        <taxon>Gelidibacter</taxon>
    </lineage>
</organism>
<reference evidence="2 3" key="1">
    <citation type="submission" date="2019-03" db="EMBL/GenBank/DDBJ databases">
        <title>Genomic Encyclopedia of Archaeal and Bacterial Type Strains, Phase II (KMG-II): from individual species to whole genera.</title>
        <authorList>
            <person name="Goeker M."/>
        </authorList>
    </citation>
    <scope>NUCLEOTIDE SEQUENCE [LARGE SCALE GENOMIC DNA]</scope>
    <source>
        <strain evidence="2 3">DSM 28135</strain>
    </source>
</reference>
<keyword evidence="3" id="KW-1185">Reference proteome</keyword>
<dbReference type="EMBL" id="SOBW01000007">
    <property type="protein sequence ID" value="TDU43399.1"/>
    <property type="molecule type" value="Genomic_DNA"/>
</dbReference>
<accession>A0A4R7Q8Y7</accession>
<gene>
    <name evidence="2" type="ORF">BXY82_0811</name>
</gene>
<dbReference type="Proteomes" id="UP000294689">
    <property type="component" value="Unassembled WGS sequence"/>
</dbReference>
<keyword evidence="1" id="KW-0472">Membrane</keyword>
<name>A0A4R7Q8Y7_9FLAO</name>
<evidence type="ECO:0000256" key="1">
    <source>
        <dbReference type="SAM" id="Phobius"/>
    </source>
</evidence>
<evidence type="ECO:0000313" key="2">
    <source>
        <dbReference type="EMBL" id="TDU43399.1"/>
    </source>
</evidence>